<dbReference type="Proteomes" id="UP001290462">
    <property type="component" value="Unassembled WGS sequence"/>
</dbReference>
<feature type="compositionally biased region" description="Basic and acidic residues" evidence="1">
    <location>
        <begin position="102"/>
        <end position="123"/>
    </location>
</feature>
<comment type="caution">
    <text evidence="2">The sequence shown here is derived from an EMBL/GenBank/DDBJ whole genome shotgun (WGS) entry which is preliminary data.</text>
</comment>
<protein>
    <submittedName>
        <fullName evidence="2">Uncharacterized protein</fullName>
    </submittedName>
</protein>
<gene>
    <name evidence="2" type="ORF">RAK27_11560</name>
</gene>
<evidence type="ECO:0000313" key="3">
    <source>
        <dbReference type="Proteomes" id="UP001290462"/>
    </source>
</evidence>
<dbReference type="AlphaFoldDB" id="A0AAW9K527"/>
<organism evidence="2 3">
    <name type="scientific">Carnobacterium maltaromaticum</name>
    <name type="common">Carnobacterium piscicola</name>
    <dbReference type="NCBI Taxonomy" id="2751"/>
    <lineage>
        <taxon>Bacteria</taxon>
        <taxon>Bacillati</taxon>
        <taxon>Bacillota</taxon>
        <taxon>Bacilli</taxon>
        <taxon>Lactobacillales</taxon>
        <taxon>Carnobacteriaceae</taxon>
        <taxon>Carnobacterium</taxon>
    </lineage>
</organism>
<reference evidence="2" key="1">
    <citation type="submission" date="2023-08" db="EMBL/GenBank/DDBJ databases">
        <title>Genomic characterization of piscicolin 126 produced by Carnobacterium maltaromaticum CM22 strain isolated from salmon (Salmo salar).</title>
        <authorList>
            <person name="Gonzalez-Gragera E."/>
            <person name="Garcia-Lopez J.D."/>
            <person name="Teso-Perez C."/>
            <person name="Gimenez-Hernandez I."/>
            <person name="Peralta-Sanchez J.M."/>
            <person name="Valdivia E."/>
            <person name="Montalban-Lopez M."/>
            <person name="Martin-Platero A.M."/>
            <person name="Banos A."/>
            <person name="Martinez-Bueno M."/>
        </authorList>
    </citation>
    <scope>NUCLEOTIDE SEQUENCE</scope>
    <source>
        <strain evidence="2">CM22</strain>
    </source>
</reference>
<dbReference type="RefSeq" id="WP_322809156.1">
    <property type="nucleotide sequence ID" value="NZ_JAVBVO010000003.1"/>
</dbReference>
<dbReference type="EMBL" id="JAVBVO010000003">
    <property type="protein sequence ID" value="MDZ5759299.1"/>
    <property type="molecule type" value="Genomic_DNA"/>
</dbReference>
<proteinExistence type="predicted"/>
<name>A0AAW9K527_CARML</name>
<accession>A0AAW9K527</accession>
<evidence type="ECO:0000256" key="1">
    <source>
        <dbReference type="SAM" id="MobiDB-lite"/>
    </source>
</evidence>
<feature type="region of interest" description="Disordered" evidence="1">
    <location>
        <begin position="58"/>
        <end position="153"/>
    </location>
</feature>
<sequence>MRQHKHELGLLKDVLVFSSILVTLGSVNEVLGAEQNQIQASDNQTHFLVVHPVDPLNPGVEATPVPPTMEDTKPSNSQDTGEINALVVEDDLDLPDGSQKILIEDSSEKSSTNQKDDEKEHFPSSHGMSNPEVITLDPFNNFSGGNDDDSEEQSYLEEVFSNLSGIMLFGTAPNQ</sequence>
<evidence type="ECO:0000313" key="2">
    <source>
        <dbReference type="EMBL" id="MDZ5759299.1"/>
    </source>
</evidence>